<accession>A0ABP6LQP5</accession>
<evidence type="ECO:0000256" key="5">
    <source>
        <dbReference type="ARBA" id="ARBA00023235"/>
    </source>
</evidence>
<comment type="catalytic activity">
    <reaction evidence="8">
        <text>ATP + H2O = ADP + phosphate + H(+)</text>
        <dbReference type="Rhea" id="RHEA:13065"/>
        <dbReference type="ChEBI" id="CHEBI:15377"/>
        <dbReference type="ChEBI" id="CHEBI:15378"/>
        <dbReference type="ChEBI" id="CHEBI:30616"/>
        <dbReference type="ChEBI" id="CHEBI:43474"/>
        <dbReference type="ChEBI" id="CHEBI:456216"/>
        <dbReference type="EC" id="5.6.2.4"/>
    </reaction>
</comment>
<reference evidence="13" key="1">
    <citation type="journal article" date="2019" name="Int. J. Syst. Evol. Microbiol.">
        <title>The Global Catalogue of Microorganisms (GCM) 10K type strain sequencing project: providing services to taxonomists for standard genome sequencing and annotation.</title>
        <authorList>
            <consortium name="The Broad Institute Genomics Platform"/>
            <consortium name="The Broad Institute Genome Sequencing Center for Infectious Disease"/>
            <person name="Wu L."/>
            <person name="Ma J."/>
        </authorList>
    </citation>
    <scope>NUCLEOTIDE SEQUENCE [LARGE SCALE GENOMIC DNA]</scope>
    <source>
        <strain evidence="13">JCM 14309</strain>
    </source>
</reference>
<evidence type="ECO:0000256" key="4">
    <source>
        <dbReference type="ARBA" id="ARBA00022840"/>
    </source>
</evidence>
<dbReference type="InterPro" id="IPR000212">
    <property type="entry name" value="DNA_helicase_UvrD/REP"/>
</dbReference>
<dbReference type="Gene3D" id="3.40.50.300">
    <property type="entry name" value="P-loop containing nucleotide triphosphate hydrolases"/>
    <property type="match status" value="2"/>
</dbReference>
<feature type="domain" description="UvrD-like helicase ATP-binding" evidence="11">
    <location>
        <begin position="288"/>
        <end position="618"/>
    </location>
</feature>
<keyword evidence="5" id="KW-0413">Isomerase</keyword>
<dbReference type="PANTHER" id="PTHR11070:SF45">
    <property type="entry name" value="DNA 3'-5' HELICASE"/>
    <property type="match status" value="1"/>
</dbReference>
<evidence type="ECO:0000259" key="11">
    <source>
        <dbReference type="PROSITE" id="PS51198"/>
    </source>
</evidence>
<evidence type="ECO:0000256" key="10">
    <source>
        <dbReference type="SAM" id="MobiDB-lite"/>
    </source>
</evidence>
<feature type="region of interest" description="Disordered" evidence="10">
    <location>
        <begin position="102"/>
        <end position="149"/>
    </location>
</feature>
<dbReference type="InterPro" id="IPR014017">
    <property type="entry name" value="DNA_helicase_UvrD-like_C"/>
</dbReference>
<keyword evidence="4 9" id="KW-0067">ATP-binding</keyword>
<dbReference type="PANTHER" id="PTHR11070">
    <property type="entry name" value="UVRD / RECB / PCRA DNA HELICASE FAMILY MEMBER"/>
    <property type="match status" value="1"/>
</dbReference>
<keyword evidence="12" id="KW-0540">Nuclease</keyword>
<dbReference type="InterPro" id="IPR014016">
    <property type="entry name" value="UvrD-like_ATP-bd"/>
</dbReference>
<keyword evidence="3 9" id="KW-0347">Helicase</keyword>
<dbReference type="InterPro" id="IPR027417">
    <property type="entry name" value="P-loop_NTPase"/>
</dbReference>
<evidence type="ECO:0000256" key="6">
    <source>
        <dbReference type="ARBA" id="ARBA00034617"/>
    </source>
</evidence>
<evidence type="ECO:0000256" key="9">
    <source>
        <dbReference type="PROSITE-ProRule" id="PRU00560"/>
    </source>
</evidence>
<organism evidence="12 13">
    <name type="scientific">Nesterenkonia aethiopica</name>
    <dbReference type="NCBI Taxonomy" id="269144"/>
    <lineage>
        <taxon>Bacteria</taxon>
        <taxon>Bacillati</taxon>
        <taxon>Actinomycetota</taxon>
        <taxon>Actinomycetes</taxon>
        <taxon>Micrococcales</taxon>
        <taxon>Micrococcaceae</taxon>
        <taxon>Nesterenkonia</taxon>
    </lineage>
</organism>
<evidence type="ECO:0000256" key="1">
    <source>
        <dbReference type="ARBA" id="ARBA00022741"/>
    </source>
</evidence>
<evidence type="ECO:0000256" key="7">
    <source>
        <dbReference type="ARBA" id="ARBA00034808"/>
    </source>
</evidence>
<dbReference type="Proteomes" id="UP001500236">
    <property type="component" value="Unassembled WGS sequence"/>
</dbReference>
<evidence type="ECO:0000256" key="8">
    <source>
        <dbReference type="ARBA" id="ARBA00048988"/>
    </source>
</evidence>
<dbReference type="Pfam" id="PF00580">
    <property type="entry name" value="UvrD-helicase"/>
    <property type="match status" value="1"/>
</dbReference>
<feature type="compositionally biased region" description="Pro residues" evidence="10">
    <location>
        <begin position="130"/>
        <end position="140"/>
    </location>
</feature>
<feature type="compositionally biased region" description="Polar residues" evidence="10">
    <location>
        <begin position="113"/>
        <end position="126"/>
    </location>
</feature>
<keyword evidence="12" id="KW-0269">Exonuclease</keyword>
<evidence type="ECO:0000256" key="3">
    <source>
        <dbReference type="ARBA" id="ARBA00022806"/>
    </source>
</evidence>
<dbReference type="SUPFAM" id="SSF52540">
    <property type="entry name" value="P-loop containing nucleoside triphosphate hydrolases"/>
    <property type="match status" value="1"/>
</dbReference>
<proteinExistence type="predicted"/>
<feature type="binding site" evidence="9">
    <location>
        <begin position="309"/>
        <end position="316"/>
    </location>
    <ligand>
        <name>ATP</name>
        <dbReference type="ChEBI" id="CHEBI:30616"/>
    </ligand>
</feature>
<evidence type="ECO:0000313" key="13">
    <source>
        <dbReference type="Proteomes" id="UP001500236"/>
    </source>
</evidence>
<sequence length="778" mass="85744">MPFVSMASTKNKVDGSIKKRIYDFLQKLQVDDTAPGLHIEPMKEPQDRRVRTGRVTQEWRAVLYKMEVPGEDAHYVYYGTWHHDEAIRIARSTVLRLNPALGTPEFEDRGAPQTPQEDVAPQQTDLPSGPEAPPETPPEEPTSGESASMEPALEGAAAAGATTATVPWTNALSTGWTADALHEQGGINPDLAARALAATSQAELSAVIDDAPESQGLVLLGLANGETLDHVREDLHLSPVEEGAEFSTDQQVVDAIRRGSAGFAYVGDSDEELRTALESMDIDRWRVFLHPEQRVYAEKSTNGAYRLSGGAGTGKTVVLLHRARHLHRKNPQARILLTTFTKTLTASLAENLRRLDPEISLVGLGEPGVATLGMDQVSAQIVRHASPEEVDAAVERVLGAGRNRLSRRVGKTAELFDAAVERVRPDLPEELTAPAFLDQEYTTVVLAHRITSERDYVRVSRAGRGTALNRAARQQVWKVFAQFRQTNQLDDAATFPELAVIAAQILRDRAERGEPLPVDHVLVDEGQDFHPGHWMLFRALAAEGPDDLFIAEDSHQRIYGQKITLSRYGIHVRGRSRRLRLNYRTTAENLAYAVSLLSGDTYVDMEEEMERSDDYRSVRSGPAPVTIAAADVGEEVAAVAARIRGWLEAGHRSSGIGILVRSEKALTDVIERFSAMELSDRQGPVRLVDARRAAQLRPEEIPAMTMHGAKGMEFECVAVMGVGEQDMPARWTLNRMPEAEHQDVLMRERSVLYVAASRARDELLVTWSGQPSSLLPEM</sequence>
<protein>
    <recommendedName>
        <fullName evidence="7">DNA 3'-5' helicase</fullName>
        <ecNumber evidence="7">5.6.2.4</ecNumber>
    </recommendedName>
</protein>
<comment type="catalytic activity">
    <reaction evidence="6">
        <text>Couples ATP hydrolysis with the unwinding of duplex DNA by translocating in the 3'-5' direction.</text>
        <dbReference type="EC" id="5.6.2.4"/>
    </reaction>
</comment>
<evidence type="ECO:0000313" key="12">
    <source>
        <dbReference type="EMBL" id="GAA3050680.1"/>
    </source>
</evidence>
<gene>
    <name evidence="12" type="ORF">GCM10010529_00920</name>
</gene>
<comment type="caution">
    <text evidence="12">The sequence shown here is derived from an EMBL/GenBank/DDBJ whole genome shotgun (WGS) entry which is preliminary data.</text>
</comment>
<dbReference type="EC" id="5.6.2.4" evidence="7"/>
<keyword evidence="1 9" id="KW-0547">Nucleotide-binding</keyword>
<keyword evidence="2 9" id="KW-0378">Hydrolase</keyword>
<keyword evidence="13" id="KW-1185">Reference proteome</keyword>
<name>A0ABP6LQP5_9MICC</name>
<evidence type="ECO:0000256" key="2">
    <source>
        <dbReference type="ARBA" id="ARBA00022801"/>
    </source>
</evidence>
<dbReference type="GO" id="GO:0004527">
    <property type="term" value="F:exonuclease activity"/>
    <property type="evidence" value="ECO:0007669"/>
    <property type="project" value="UniProtKB-KW"/>
</dbReference>
<dbReference type="RefSeq" id="WP_344683633.1">
    <property type="nucleotide sequence ID" value="NZ_BAAAVT010000001.1"/>
</dbReference>
<dbReference type="Pfam" id="PF13361">
    <property type="entry name" value="UvrD_C"/>
    <property type="match status" value="1"/>
</dbReference>
<dbReference type="PROSITE" id="PS51198">
    <property type="entry name" value="UVRD_HELICASE_ATP_BIND"/>
    <property type="match status" value="1"/>
</dbReference>
<dbReference type="EMBL" id="BAAAVT010000001">
    <property type="protein sequence ID" value="GAA3050680.1"/>
    <property type="molecule type" value="Genomic_DNA"/>
</dbReference>